<comment type="caution">
    <text evidence="2">The sequence shown here is derived from an EMBL/GenBank/DDBJ whole genome shotgun (WGS) entry which is preliminary data.</text>
</comment>
<feature type="chain" id="PRO_5006442976" evidence="1">
    <location>
        <begin position="27"/>
        <end position="125"/>
    </location>
</feature>
<evidence type="ECO:0000313" key="2">
    <source>
        <dbReference type="EMBL" id="KRR06345.1"/>
    </source>
</evidence>
<evidence type="ECO:0000313" key="3">
    <source>
        <dbReference type="Proteomes" id="UP000050863"/>
    </source>
</evidence>
<dbReference type="Proteomes" id="UP000050863">
    <property type="component" value="Unassembled WGS sequence"/>
</dbReference>
<organism evidence="2 3">
    <name type="scientific">Bradyrhizobium jicamae</name>
    <dbReference type="NCBI Taxonomy" id="280332"/>
    <lineage>
        <taxon>Bacteria</taxon>
        <taxon>Pseudomonadati</taxon>
        <taxon>Pseudomonadota</taxon>
        <taxon>Alphaproteobacteria</taxon>
        <taxon>Hyphomicrobiales</taxon>
        <taxon>Nitrobacteraceae</taxon>
        <taxon>Bradyrhizobium</taxon>
    </lineage>
</organism>
<reference evidence="2 3" key="1">
    <citation type="submission" date="2014-03" db="EMBL/GenBank/DDBJ databases">
        <title>Bradyrhizobium valentinum sp. nov., isolated from effective nodules of Lupinus mariae-josephae, a lupine endemic of basic-lime soils in Eastern Spain.</title>
        <authorList>
            <person name="Duran D."/>
            <person name="Rey L."/>
            <person name="Navarro A."/>
            <person name="Busquets A."/>
            <person name="Imperial J."/>
            <person name="Ruiz-Argueso T."/>
        </authorList>
    </citation>
    <scope>NUCLEOTIDE SEQUENCE [LARGE SCALE GENOMIC DNA]</scope>
    <source>
        <strain evidence="2 3">PAC68</strain>
    </source>
</reference>
<name>A0A0R3LER0_9BRAD</name>
<evidence type="ECO:0000256" key="1">
    <source>
        <dbReference type="SAM" id="SignalP"/>
    </source>
</evidence>
<gene>
    <name evidence="2" type="ORF">CQ12_33360</name>
</gene>
<sequence>MRLPEVAAFALIIGAASSMSASPALAAPDCPKLIGLVDWGENSTGDISLAPGTSCQFPIPMRGSVSSSDILQKPKYGKLKKLNPTTYEYRAKKRYTGNDTFTIKATGQGPTASGSSVITVNATIK</sequence>
<proteinExistence type="predicted"/>
<keyword evidence="3" id="KW-1185">Reference proteome</keyword>
<feature type="signal peptide" evidence="1">
    <location>
        <begin position="1"/>
        <end position="26"/>
    </location>
</feature>
<dbReference type="OrthoDB" id="8020448at2"/>
<accession>A0A0R3LER0</accession>
<dbReference type="EMBL" id="LLXZ01000115">
    <property type="protein sequence ID" value="KRR06345.1"/>
    <property type="molecule type" value="Genomic_DNA"/>
</dbReference>
<dbReference type="AlphaFoldDB" id="A0A0R3LER0"/>
<protein>
    <submittedName>
        <fullName evidence="2">Uncharacterized protein</fullName>
    </submittedName>
</protein>
<keyword evidence="1" id="KW-0732">Signal</keyword>